<protein>
    <submittedName>
        <fullName evidence="6">LysR family transcriptional regulator ArgP</fullName>
    </submittedName>
</protein>
<dbReference type="RefSeq" id="WP_310742403.1">
    <property type="nucleotide sequence ID" value="NZ_BAAAEW010000026.1"/>
</dbReference>
<keyword evidence="4" id="KW-0804">Transcription</keyword>
<dbReference type="InterPro" id="IPR000847">
    <property type="entry name" value="LysR_HTH_N"/>
</dbReference>
<sequence length="305" mass="32350">MLDYALLDALAAVVREGSFERAARVLNVTPSAVSQRVRLLEQRLGQVLVVREQPTRATEAGHALCRHAEQVALLERGLAEAMPALLPGDAAPTARVTLPVAVNADSLATWFVDAAAALASSQPVLFDISLEDQDHTAERLRSGEVVAAVTALAAPVPGCRSVPLGSLRYRATASPAYVARFFAEGVNPQSLAAAPCLIFSRRDRLQDSWMQLAFGASPPVPTHWLPSTQAFVDASVAGLGWGMNPEPLVAGLLARSELVELLPGRSLDVPLYWQCRQGLPLAEVLRDSVCGAAGRVLTRSGAPSL</sequence>
<dbReference type="NCBIfam" id="NF002964">
    <property type="entry name" value="PRK03635.1"/>
    <property type="match status" value="1"/>
</dbReference>
<dbReference type="EMBL" id="BAAAEW010000026">
    <property type="protein sequence ID" value="GAA0759948.1"/>
    <property type="molecule type" value="Genomic_DNA"/>
</dbReference>
<dbReference type="NCBIfam" id="NF009888">
    <property type="entry name" value="PRK13348.1"/>
    <property type="match status" value="1"/>
</dbReference>
<feature type="domain" description="HTH lysR-type" evidence="5">
    <location>
        <begin position="2"/>
        <end position="58"/>
    </location>
</feature>
<keyword evidence="7" id="KW-1185">Reference proteome</keyword>
<evidence type="ECO:0000313" key="7">
    <source>
        <dbReference type="Proteomes" id="UP001500279"/>
    </source>
</evidence>
<keyword evidence="3" id="KW-0238">DNA-binding</keyword>
<dbReference type="SUPFAM" id="SSF53850">
    <property type="entry name" value="Periplasmic binding protein-like II"/>
    <property type="match status" value="1"/>
</dbReference>
<keyword evidence="2" id="KW-0805">Transcription regulation</keyword>
<dbReference type="Pfam" id="PF03466">
    <property type="entry name" value="LysR_substrate"/>
    <property type="match status" value="1"/>
</dbReference>
<name>A0ABP3VMW8_9BURK</name>
<accession>A0ABP3VMW8</accession>
<dbReference type="NCBIfam" id="TIGR03298">
    <property type="entry name" value="argP"/>
    <property type="match status" value="1"/>
</dbReference>
<evidence type="ECO:0000256" key="4">
    <source>
        <dbReference type="ARBA" id="ARBA00023163"/>
    </source>
</evidence>
<organism evidence="6 7">
    <name type="scientific">Ideonella azotifigens</name>
    <dbReference type="NCBI Taxonomy" id="513160"/>
    <lineage>
        <taxon>Bacteria</taxon>
        <taxon>Pseudomonadati</taxon>
        <taxon>Pseudomonadota</taxon>
        <taxon>Betaproteobacteria</taxon>
        <taxon>Burkholderiales</taxon>
        <taxon>Sphaerotilaceae</taxon>
        <taxon>Ideonella</taxon>
    </lineage>
</organism>
<evidence type="ECO:0000256" key="3">
    <source>
        <dbReference type="ARBA" id="ARBA00023125"/>
    </source>
</evidence>
<dbReference type="Gene3D" id="1.10.10.10">
    <property type="entry name" value="Winged helix-like DNA-binding domain superfamily/Winged helix DNA-binding domain"/>
    <property type="match status" value="1"/>
</dbReference>
<dbReference type="PANTHER" id="PTHR30579:SF2">
    <property type="entry name" value="HTH-TYPE TRANSCRIPTIONAL REGULATOR ARGP"/>
    <property type="match status" value="1"/>
</dbReference>
<proteinExistence type="inferred from homology"/>
<evidence type="ECO:0000259" key="5">
    <source>
        <dbReference type="PROSITE" id="PS50931"/>
    </source>
</evidence>
<evidence type="ECO:0000313" key="6">
    <source>
        <dbReference type="EMBL" id="GAA0759948.1"/>
    </source>
</evidence>
<evidence type="ECO:0000256" key="1">
    <source>
        <dbReference type="ARBA" id="ARBA00009437"/>
    </source>
</evidence>
<reference evidence="7" key="1">
    <citation type="journal article" date="2019" name="Int. J. Syst. Evol. Microbiol.">
        <title>The Global Catalogue of Microorganisms (GCM) 10K type strain sequencing project: providing services to taxonomists for standard genome sequencing and annotation.</title>
        <authorList>
            <consortium name="The Broad Institute Genomics Platform"/>
            <consortium name="The Broad Institute Genome Sequencing Center for Infectious Disease"/>
            <person name="Wu L."/>
            <person name="Ma J."/>
        </authorList>
    </citation>
    <scope>NUCLEOTIDE SEQUENCE [LARGE SCALE GENOMIC DNA]</scope>
    <source>
        <strain evidence="7">JCM 15503</strain>
    </source>
</reference>
<dbReference type="PRINTS" id="PR00039">
    <property type="entry name" value="HTHLYSR"/>
</dbReference>
<dbReference type="Proteomes" id="UP001500279">
    <property type="component" value="Unassembled WGS sequence"/>
</dbReference>
<dbReference type="PANTHER" id="PTHR30579">
    <property type="entry name" value="TRANSCRIPTIONAL REGULATOR"/>
    <property type="match status" value="1"/>
</dbReference>
<dbReference type="InterPro" id="IPR005119">
    <property type="entry name" value="LysR_subst-bd"/>
</dbReference>
<dbReference type="Pfam" id="PF00126">
    <property type="entry name" value="HTH_1"/>
    <property type="match status" value="1"/>
</dbReference>
<dbReference type="InterPro" id="IPR050176">
    <property type="entry name" value="LTTR"/>
</dbReference>
<comment type="caution">
    <text evidence="6">The sequence shown here is derived from an EMBL/GenBank/DDBJ whole genome shotgun (WGS) entry which is preliminary data.</text>
</comment>
<evidence type="ECO:0000256" key="2">
    <source>
        <dbReference type="ARBA" id="ARBA00023015"/>
    </source>
</evidence>
<comment type="similarity">
    <text evidence="1">Belongs to the LysR transcriptional regulatory family.</text>
</comment>
<dbReference type="SUPFAM" id="SSF46785">
    <property type="entry name" value="Winged helix' DNA-binding domain"/>
    <property type="match status" value="1"/>
</dbReference>
<dbReference type="InterPro" id="IPR036390">
    <property type="entry name" value="WH_DNA-bd_sf"/>
</dbReference>
<dbReference type="Gene3D" id="3.40.190.290">
    <property type="match status" value="1"/>
</dbReference>
<gene>
    <name evidence="6" type="ORF">GCM10009107_41900</name>
</gene>
<dbReference type="PROSITE" id="PS50931">
    <property type="entry name" value="HTH_LYSR"/>
    <property type="match status" value="1"/>
</dbReference>
<dbReference type="InterPro" id="IPR017685">
    <property type="entry name" value="ArgP"/>
</dbReference>
<dbReference type="InterPro" id="IPR036388">
    <property type="entry name" value="WH-like_DNA-bd_sf"/>
</dbReference>